<dbReference type="InterPro" id="IPR036291">
    <property type="entry name" value="NAD(P)-bd_dom_sf"/>
</dbReference>
<evidence type="ECO:0000313" key="3">
    <source>
        <dbReference type="Proteomes" id="UP000004322"/>
    </source>
</evidence>
<dbReference type="PANTHER" id="PTHR47129">
    <property type="entry name" value="QUINONE OXIDOREDUCTASE 2"/>
    <property type="match status" value="1"/>
</dbReference>
<dbReference type="CDD" id="cd05269">
    <property type="entry name" value="TMR_SDR_a"/>
    <property type="match status" value="1"/>
</dbReference>
<dbReference type="eggNOG" id="COG0702">
    <property type="taxonomic scope" value="Bacteria"/>
</dbReference>
<accession>G5JRF0</accession>
<reference evidence="2" key="1">
    <citation type="submission" date="2011-07" db="EMBL/GenBank/DDBJ databases">
        <authorList>
            <person name="Stanhope M.J."/>
            <person name="Durkin A.S."/>
            <person name="Hostetler J."/>
            <person name="Kim M."/>
            <person name="Radune D."/>
            <person name="Singh I."/>
            <person name="Town C.D."/>
        </authorList>
    </citation>
    <scope>NUCLEOTIDE SEQUENCE [LARGE SCALE GENOMIC DNA]</scope>
    <source>
        <strain evidence="2">HS-6</strain>
    </source>
</reference>
<evidence type="ECO:0000259" key="1">
    <source>
        <dbReference type="Pfam" id="PF05368"/>
    </source>
</evidence>
<organism evidence="2 3">
    <name type="scientific">Streptococcus criceti HS-6</name>
    <dbReference type="NCBI Taxonomy" id="873449"/>
    <lineage>
        <taxon>Bacteria</taxon>
        <taxon>Bacillati</taxon>
        <taxon>Bacillota</taxon>
        <taxon>Bacilli</taxon>
        <taxon>Lactobacillales</taxon>
        <taxon>Streptococcaceae</taxon>
        <taxon>Streptococcus</taxon>
    </lineage>
</organism>
<sequence>MIALTGVTGKLGGQLARDLSQAGISAKLLARRPEAVEVLPHTTIHEAYYDKSEKTVEALSGVDILFIVSAHQSETRVAEHKALIDAAKMAGVSRIIYTSFFNAKLDSTFTLARDHAQTENYIKDQGFTYTFIRDNFYMDFFIDLAREYGEIKGPAGQGRVSTVFREDVAGVASAVLKNPKAYENQVLDMTGPESLSLAEIATLISKAWNKPITYVQETVPQAYDSRKVWSAPQWEVDSWVSTYTAIANGELATVTNDVEKVLGRKATSLADYLKEGAR</sequence>
<proteinExistence type="predicted"/>
<gene>
    <name evidence="2" type="ORF">STRCR_0737</name>
</gene>
<dbReference type="PANTHER" id="PTHR47129:SF1">
    <property type="entry name" value="NMRA-LIKE DOMAIN-CONTAINING PROTEIN"/>
    <property type="match status" value="1"/>
</dbReference>
<name>G5JRF0_STRCG</name>
<dbReference type="InterPro" id="IPR008030">
    <property type="entry name" value="NmrA-like"/>
</dbReference>
<dbReference type="RefSeq" id="WP_004229823.1">
    <property type="nucleotide sequence ID" value="NZ_AEUV02000002.1"/>
</dbReference>
<dbReference type="Pfam" id="PF05368">
    <property type="entry name" value="NmrA"/>
    <property type="match status" value="1"/>
</dbReference>
<dbReference type="Gene3D" id="3.40.50.720">
    <property type="entry name" value="NAD(P)-binding Rossmann-like Domain"/>
    <property type="match status" value="1"/>
</dbReference>
<dbReference type="InterPro" id="IPR052718">
    <property type="entry name" value="NmrA-type_oxidoreductase"/>
</dbReference>
<keyword evidence="3" id="KW-1185">Reference proteome</keyword>
<protein>
    <recommendedName>
        <fullName evidence="1">NmrA-like domain-containing protein</fullName>
    </recommendedName>
</protein>
<dbReference type="EMBL" id="AEUV02000002">
    <property type="protein sequence ID" value="EHI75422.1"/>
    <property type="molecule type" value="Genomic_DNA"/>
</dbReference>
<evidence type="ECO:0000313" key="2">
    <source>
        <dbReference type="EMBL" id="EHI75422.1"/>
    </source>
</evidence>
<dbReference type="Proteomes" id="UP000004322">
    <property type="component" value="Unassembled WGS sequence"/>
</dbReference>
<dbReference type="Gene3D" id="3.90.25.10">
    <property type="entry name" value="UDP-galactose 4-epimerase, domain 1"/>
    <property type="match status" value="1"/>
</dbReference>
<dbReference type="STRING" id="873449.STRCR_0737"/>
<dbReference type="SUPFAM" id="SSF51735">
    <property type="entry name" value="NAD(P)-binding Rossmann-fold domains"/>
    <property type="match status" value="1"/>
</dbReference>
<dbReference type="AlphaFoldDB" id="G5JRF0"/>
<comment type="caution">
    <text evidence="2">The sequence shown here is derived from an EMBL/GenBank/DDBJ whole genome shotgun (WGS) entry which is preliminary data.</text>
</comment>
<dbReference type="OrthoDB" id="152510at2"/>
<feature type="domain" description="NmrA-like" evidence="1">
    <location>
        <begin position="2"/>
        <end position="225"/>
    </location>
</feature>